<evidence type="ECO:0000259" key="4">
    <source>
        <dbReference type="Pfam" id="PF14432"/>
    </source>
</evidence>
<dbReference type="RefSeq" id="XP_011087251.1">
    <property type="nucleotide sequence ID" value="XM_011088949.2"/>
</dbReference>
<dbReference type="Gramene" id="SIN_1005997.t">
    <property type="protein sequence ID" value="SIN_1005997.t.cds1"/>
    <property type="gene ID" value="SIN_1005997"/>
</dbReference>
<dbReference type="AlphaFoldDB" id="A0A6I9U0E3"/>
<dbReference type="FunCoup" id="A0A6I9U0E3">
    <property type="interactions" value="117"/>
</dbReference>
<dbReference type="Pfam" id="PF20431">
    <property type="entry name" value="E_motif"/>
    <property type="match status" value="1"/>
</dbReference>
<dbReference type="InterPro" id="IPR032867">
    <property type="entry name" value="DYW_dom"/>
</dbReference>
<comment type="similarity">
    <text evidence="1">Belongs to the PPR family. PCMP-H subfamily.</text>
</comment>
<protein>
    <submittedName>
        <fullName evidence="6">Pentatricopeptide repeat-containing protein At1g74630</fullName>
    </submittedName>
</protein>
<sequence>MNSAEHFCLSLLNNCRTLRSLQQIHAHVAKTGIDSDPLVAGKLLLHCAVHLCGALDYATRLLRYSSNPDPFMYNALIRGFSDSDLPQNSISTFSLMLKNMDSPVDSFSLAFTLKSAANMRCLRTGIQLHCQALTRGLDTHLFVGTTLISMYAECECVGFAEKVFDEIPEPNVVTWNAMATAFFRCGDVKSAERVFNLMPAKNLASYNLMLAGYTKLEEFELARRVFDEMPRRDEVSWSTMIVGFAQHGCFDEAFGYFRELLRVGMRPNEVSLTGVLSACAHAGALEFAKILHGFIEKVGLVWITPVNNALMDTYSKCGNIDMARLVFQRMPGKKSIVSWTSMVVGLAIQGYGEEALSLFHEMEGSGIYPDGIAFIAILYACSHAGLVEQGQKVFDKMTQVYGIKPEIEHYGCMVDLYGRAGQLLKAYHFVTQMPIPPNAVIWRTLLGACSFYGNVKLAEQVKRRLSELDPNNSGDHVLLSNIYAVAGKWKDVATVRKSMAELKLTKTPGWSMIEVDKAIYTFIAGAKQDDVTKEAYKKLKEIMLKLRVEGGYVPEVINVLHDIQEEEKEDAIITHSEKLAVAFGMARLPEGSFIRIVKNLRVCKDCHTVMKLISEVYKLEIMLRDRSRFHSFKNGICSCRDYW</sequence>
<dbReference type="PROSITE" id="PS51375">
    <property type="entry name" value="PPR"/>
    <property type="match status" value="3"/>
</dbReference>
<evidence type="ECO:0000313" key="5">
    <source>
        <dbReference type="Proteomes" id="UP000504604"/>
    </source>
</evidence>
<keyword evidence="5" id="KW-1185">Reference proteome</keyword>
<dbReference type="InterPro" id="IPR046960">
    <property type="entry name" value="PPR_At4g14850-like_plant"/>
</dbReference>
<dbReference type="PANTHER" id="PTHR47926">
    <property type="entry name" value="PENTATRICOPEPTIDE REPEAT-CONTAINING PROTEIN"/>
    <property type="match status" value="1"/>
</dbReference>
<dbReference type="InterPro" id="IPR011990">
    <property type="entry name" value="TPR-like_helical_dom_sf"/>
</dbReference>
<gene>
    <name evidence="6" type="primary">LOC105168796</name>
</gene>
<keyword evidence="2" id="KW-0677">Repeat</keyword>
<dbReference type="FunFam" id="1.25.40.10:FF:001093">
    <property type="entry name" value="Pentatricopeptide repeat-containing protein At2g34400"/>
    <property type="match status" value="1"/>
</dbReference>
<dbReference type="Proteomes" id="UP000504604">
    <property type="component" value="Linkage group LG8"/>
</dbReference>
<dbReference type="InterPro" id="IPR046848">
    <property type="entry name" value="E_motif"/>
</dbReference>
<dbReference type="InterPro" id="IPR002885">
    <property type="entry name" value="PPR_rpt"/>
</dbReference>
<accession>A0A6I9U0E3</accession>
<dbReference type="GeneID" id="105168796"/>
<feature type="repeat" description="PPR" evidence="3">
    <location>
        <begin position="171"/>
        <end position="205"/>
    </location>
</feature>
<dbReference type="Pfam" id="PF12854">
    <property type="entry name" value="PPR_1"/>
    <property type="match status" value="1"/>
</dbReference>
<proteinExistence type="inferred from homology"/>
<evidence type="ECO:0000256" key="1">
    <source>
        <dbReference type="ARBA" id="ARBA00006643"/>
    </source>
</evidence>
<feature type="repeat" description="PPR" evidence="3">
    <location>
        <begin position="233"/>
        <end position="267"/>
    </location>
</feature>
<evidence type="ECO:0000256" key="2">
    <source>
        <dbReference type="ARBA" id="ARBA00022737"/>
    </source>
</evidence>
<dbReference type="InParanoid" id="A0A6I9U0E3"/>
<reference evidence="6" key="1">
    <citation type="submission" date="2025-08" db="UniProtKB">
        <authorList>
            <consortium name="RefSeq"/>
        </authorList>
    </citation>
    <scope>IDENTIFICATION</scope>
</reference>
<dbReference type="NCBIfam" id="TIGR00756">
    <property type="entry name" value="PPR"/>
    <property type="match status" value="5"/>
</dbReference>
<evidence type="ECO:0000313" key="6">
    <source>
        <dbReference type="RefSeq" id="XP_011087251.1"/>
    </source>
</evidence>
<dbReference type="SUPFAM" id="SSF48452">
    <property type="entry name" value="TPR-like"/>
    <property type="match status" value="1"/>
</dbReference>
<dbReference type="OrthoDB" id="2122657at2759"/>
<feature type="domain" description="DYW" evidence="4">
    <location>
        <begin position="551"/>
        <end position="643"/>
    </location>
</feature>
<dbReference type="KEGG" id="sind:105168796"/>
<feature type="repeat" description="PPR" evidence="3">
    <location>
        <begin position="335"/>
        <end position="369"/>
    </location>
</feature>
<dbReference type="Gene3D" id="1.25.40.10">
    <property type="entry name" value="Tetratricopeptide repeat domain"/>
    <property type="match status" value="3"/>
</dbReference>
<dbReference type="Pfam" id="PF13041">
    <property type="entry name" value="PPR_2"/>
    <property type="match status" value="1"/>
</dbReference>
<dbReference type="GO" id="GO:0003723">
    <property type="term" value="F:RNA binding"/>
    <property type="evidence" value="ECO:0007669"/>
    <property type="project" value="InterPro"/>
</dbReference>
<organism evidence="5 6">
    <name type="scientific">Sesamum indicum</name>
    <name type="common">Oriental sesame</name>
    <name type="synonym">Sesamum orientale</name>
    <dbReference type="NCBI Taxonomy" id="4182"/>
    <lineage>
        <taxon>Eukaryota</taxon>
        <taxon>Viridiplantae</taxon>
        <taxon>Streptophyta</taxon>
        <taxon>Embryophyta</taxon>
        <taxon>Tracheophyta</taxon>
        <taxon>Spermatophyta</taxon>
        <taxon>Magnoliopsida</taxon>
        <taxon>eudicotyledons</taxon>
        <taxon>Gunneridae</taxon>
        <taxon>Pentapetalae</taxon>
        <taxon>asterids</taxon>
        <taxon>lamiids</taxon>
        <taxon>Lamiales</taxon>
        <taxon>Pedaliaceae</taxon>
        <taxon>Sesamum</taxon>
    </lineage>
</organism>
<evidence type="ECO:0000256" key="3">
    <source>
        <dbReference type="PROSITE-ProRule" id="PRU00708"/>
    </source>
</evidence>
<dbReference type="GO" id="GO:0009451">
    <property type="term" value="P:RNA modification"/>
    <property type="evidence" value="ECO:0007669"/>
    <property type="project" value="InterPro"/>
</dbReference>
<dbReference type="FunFam" id="1.25.40.10:FF:000934">
    <property type="entry name" value="Pentatricopeptide repeat-containing protein"/>
    <property type="match status" value="1"/>
</dbReference>
<dbReference type="GO" id="GO:0008270">
    <property type="term" value="F:zinc ion binding"/>
    <property type="evidence" value="ECO:0007669"/>
    <property type="project" value="InterPro"/>
</dbReference>
<dbReference type="Pfam" id="PF01535">
    <property type="entry name" value="PPR"/>
    <property type="match status" value="7"/>
</dbReference>
<dbReference type="Pfam" id="PF14432">
    <property type="entry name" value="DYW_deaminase"/>
    <property type="match status" value="1"/>
</dbReference>
<name>A0A6I9U0E3_SESIN</name>
<dbReference type="PANTHER" id="PTHR47926:SF411">
    <property type="entry name" value="PENTATRICOPEPTIDE REPEAT-CONTAINING PROTEIN"/>
    <property type="match status" value="1"/>
</dbReference>